<dbReference type="RefSeq" id="WP_236888672.1">
    <property type="nucleotide sequence ID" value="NZ_AP024488.1"/>
</dbReference>
<sequence length="231" mass="25481">MHRILIWLVLVFVKLLIVPVFAVSGDDQGGMILNATSFPKAGEPLEVCLLRAEETATVVLSDDLEEVLGFWERSCLPKGLSCDPLNDGHPRAVQGCGPSGECFGPSLLCCDLSVELSIIGRYGRFMLYRQVAGEEYLPLGLFTDIPVCTVMTDHGVPMSRVDDAPLYLVRFEVGGIYAQVPGKARLTETTRLVFADRQVRSKGNQVRYKLVVFDPGSGSPSKIHTSDWLYW</sequence>
<dbReference type="EMBL" id="AP024488">
    <property type="protein sequence ID" value="BCS97240.1"/>
    <property type="molecule type" value="Genomic_DNA"/>
</dbReference>
<organism evidence="1 2">
    <name type="scientific">Desulfoluna limicola</name>
    <dbReference type="NCBI Taxonomy" id="2810562"/>
    <lineage>
        <taxon>Bacteria</taxon>
        <taxon>Pseudomonadati</taxon>
        <taxon>Thermodesulfobacteriota</taxon>
        <taxon>Desulfobacteria</taxon>
        <taxon>Desulfobacterales</taxon>
        <taxon>Desulfolunaceae</taxon>
        <taxon>Desulfoluna</taxon>
    </lineage>
</organism>
<dbReference type="Proteomes" id="UP001320148">
    <property type="component" value="Chromosome"/>
</dbReference>
<proteinExistence type="predicted"/>
<keyword evidence="2" id="KW-1185">Reference proteome</keyword>
<evidence type="ECO:0000313" key="1">
    <source>
        <dbReference type="EMBL" id="BCS97240.1"/>
    </source>
</evidence>
<reference evidence="1 2" key="1">
    <citation type="submission" date="2021-02" db="EMBL/GenBank/DDBJ databases">
        <title>Complete genome of Desulfoluna sp. strain ASN36.</title>
        <authorList>
            <person name="Takahashi A."/>
            <person name="Kojima H."/>
            <person name="Fukui M."/>
        </authorList>
    </citation>
    <scope>NUCLEOTIDE SEQUENCE [LARGE SCALE GENOMIC DNA]</scope>
    <source>
        <strain evidence="1 2">ASN36</strain>
    </source>
</reference>
<evidence type="ECO:0000313" key="2">
    <source>
        <dbReference type="Proteomes" id="UP001320148"/>
    </source>
</evidence>
<gene>
    <name evidence="1" type="ORF">DSLASN_28720</name>
</gene>
<name>A0ABM7PI36_9BACT</name>
<protein>
    <submittedName>
        <fullName evidence="1">Uncharacterized protein</fullName>
    </submittedName>
</protein>
<accession>A0ABM7PI36</accession>